<feature type="non-terminal residue" evidence="1">
    <location>
        <position position="87"/>
    </location>
</feature>
<reference evidence="1" key="1">
    <citation type="submission" date="2020-07" db="EMBL/GenBank/DDBJ databases">
        <title>Multicomponent nature underlies the extraordinary mechanical properties of spider dragline silk.</title>
        <authorList>
            <person name="Kono N."/>
            <person name="Nakamura H."/>
            <person name="Mori M."/>
            <person name="Yoshida Y."/>
            <person name="Ohtoshi R."/>
            <person name="Malay A.D."/>
            <person name="Moran D.A.P."/>
            <person name="Tomita M."/>
            <person name="Numata K."/>
            <person name="Arakawa K."/>
        </authorList>
    </citation>
    <scope>NUCLEOTIDE SEQUENCE</scope>
</reference>
<gene>
    <name evidence="1" type="primary">Adamts1</name>
    <name evidence="1" type="ORF">TNCT_315241</name>
</gene>
<proteinExistence type="predicted"/>
<accession>A0A8X6HYY5</accession>
<dbReference type="AlphaFoldDB" id="A0A8X6HYY5"/>
<keyword evidence="2" id="KW-1185">Reference proteome</keyword>
<dbReference type="Proteomes" id="UP000887116">
    <property type="component" value="Unassembled WGS sequence"/>
</dbReference>
<comment type="caution">
    <text evidence="1">The sequence shown here is derived from an EMBL/GenBank/DDBJ whole genome shotgun (WGS) entry which is preliminary data.</text>
</comment>
<protein>
    <submittedName>
        <fullName evidence="1">A disintegrin and metalloproteinase with thrombospondin motifs 1</fullName>
    </submittedName>
</protein>
<dbReference type="EMBL" id="BMAO01010529">
    <property type="protein sequence ID" value="GFQ67800.1"/>
    <property type="molecule type" value="Genomic_DNA"/>
</dbReference>
<name>A0A8X6HYY5_TRICU</name>
<sequence length="87" mass="10115">MSSEELQRIFQVNSPEQVPEYQIVQLRSISKRDTSSEDVKQIHVPAFGKKLQLNLRKNADFEERIGRMKVLMAETTGQGQLKYHEPK</sequence>
<evidence type="ECO:0000313" key="1">
    <source>
        <dbReference type="EMBL" id="GFQ67800.1"/>
    </source>
</evidence>
<evidence type="ECO:0000313" key="2">
    <source>
        <dbReference type="Proteomes" id="UP000887116"/>
    </source>
</evidence>
<dbReference type="OrthoDB" id="6436590at2759"/>
<organism evidence="1 2">
    <name type="scientific">Trichonephila clavata</name>
    <name type="common">Joro spider</name>
    <name type="synonym">Nephila clavata</name>
    <dbReference type="NCBI Taxonomy" id="2740835"/>
    <lineage>
        <taxon>Eukaryota</taxon>
        <taxon>Metazoa</taxon>
        <taxon>Ecdysozoa</taxon>
        <taxon>Arthropoda</taxon>
        <taxon>Chelicerata</taxon>
        <taxon>Arachnida</taxon>
        <taxon>Araneae</taxon>
        <taxon>Araneomorphae</taxon>
        <taxon>Entelegynae</taxon>
        <taxon>Araneoidea</taxon>
        <taxon>Nephilidae</taxon>
        <taxon>Trichonephila</taxon>
    </lineage>
</organism>